<dbReference type="PATRIC" id="fig|1423801.4.peg.1446"/>
<name>A0A0R1UWD0_9LACO</name>
<dbReference type="InterPro" id="IPR010221">
    <property type="entry name" value="VCBS_dom"/>
</dbReference>
<protein>
    <submittedName>
        <fullName evidence="1">Uncharacterized protein</fullName>
    </submittedName>
</protein>
<dbReference type="OrthoDB" id="2326615at2"/>
<dbReference type="GeneID" id="98308710"/>
<dbReference type="NCBIfam" id="TIGR01965">
    <property type="entry name" value="VCBS_repeat"/>
    <property type="match status" value="1"/>
</dbReference>
<dbReference type="RefSeq" id="WP_054756769.1">
    <property type="nucleotide sequence ID" value="NZ_AZFQ01000052.1"/>
</dbReference>
<evidence type="ECO:0000313" key="1">
    <source>
        <dbReference type="EMBL" id="KRL97430.1"/>
    </source>
</evidence>
<comment type="caution">
    <text evidence="1">The sequence shown here is derived from an EMBL/GenBank/DDBJ whole genome shotgun (WGS) entry which is preliminary data.</text>
</comment>
<accession>A0A0R1UWD0</accession>
<dbReference type="AlphaFoldDB" id="A0A0R1UWD0"/>
<dbReference type="EMBL" id="AZFQ01000052">
    <property type="protein sequence ID" value="KRL97430.1"/>
    <property type="molecule type" value="Genomic_DNA"/>
</dbReference>
<evidence type="ECO:0000313" key="2">
    <source>
        <dbReference type="Proteomes" id="UP000051166"/>
    </source>
</evidence>
<dbReference type="STRING" id="1423801.FD50_GL001411"/>
<sequence length="76" mass="7982">MEITLNRIAYSFATDGTTQAVSVGLNGSQDSNAVSASIQLTAEDVTDGKTLDDLTKKDFQALAKAKLAKFTVVQAS</sequence>
<reference evidence="1 2" key="1">
    <citation type="journal article" date="2015" name="Genome Announc.">
        <title>Expanding the biotechnology potential of lactobacilli through comparative genomics of 213 strains and associated genera.</title>
        <authorList>
            <person name="Sun Z."/>
            <person name="Harris H.M."/>
            <person name="McCann A."/>
            <person name="Guo C."/>
            <person name="Argimon S."/>
            <person name="Zhang W."/>
            <person name="Yang X."/>
            <person name="Jeffery I.B."/>
            <person name="Cooney J.C."/>
            <person name="Kagawa T.F."/>
            <person name="Liu W."/>
            <person name="Song Y."/>
            <person name="Salvetti E."/>
            <person name="Wrobel A."/>
            <person name="Rasinkangas P."/>
            <person name="Parkhill J."/>
            <person name="Rea M.C."/>
            <person name="O'Sullivan O."/>
            <person name="Ritari J."/>
            <person name="Douillard F.P."/>
            <person name="Paul Ross R."/>
            <person name="Yang R."/>
            <person name="Briner A.E."/>
            <person name="Felis G.E."/>
            <person name="de Vos W.M."/>
            <person name="Barrangou R."/>
            <person name="Klaenhammer T.R."/>
            <person name="Caufield P.W."/>
            <person name="Cui Y."/>
            <person name="Zhang H."/>
            <person name="O'Toole P.W."/>
        </authorList>
    </citation>
    <scope>NUCLEOTIDE SEQUENCE [LARGE SCALE GENOMIC DNA]</scope>
    <source>
        <strain evidence="1 2">DSM 16230</strain>
    </source>
</reference>
<organism evidence="1 2">
    <name type="scientific">Liquorilactobacillus satsumensis DSM 16230 = JCM 12392</name>
    <dbReference type="NCBI Taxonomy" id="1423801"/>
    <lineage>
        <taxon>Bacteria</taxon>
        <taxon>Bacillati</taxon>
        <taxon>Bacillota</taxon>
        <taxon>Bacilli</taxon>
        <taxon>Lactobacillales</taxon>
        <taxon>Lactobacillaceae</taxon>
        <taxon>Liquorilactobacillus</taxon>
    </lineage>
</organism>
<dbReference type="Proteomes" id="UP000051166">
    <property type="component" value="Unassembled WGS sequence"/>
</dbReference>
<proteinExistence type="predicted"/>
<keyword evidence="2" id="KW-1185">Reference proteome</keyword>
<gene>
    <name evidence="1" type="ORF">FD50_GL001411</name>
</gene>